<evidence type="ECO:0000313" key="5">
    <source>
        <dbReference type="EMBL" id="KAL0470768.1"/>
    </source>
</evidence>
<dbReference type="InterPro" id="IPR013078">
    <property type="entry name" value="His_Pase_superF_clade-1"/>
</dbReference>
<evidence type="ECO:0000313" key="6">
    <source>
        <dbReference type="Proteomes" id="UP001451303"/>
    </source>
</evidence>
<proteinExistence type="predicted"/>
<dbReference type="PANTHER" id="PTHR10606">
    <property type="entry name" value="6-PHOSPHOFRUCTO-2-KINASE/FRUCTOSE-2,6-BISPHOSPHATASE"/>
    <property type="match status" value="1"/>
</dbReference>
<organism evidence="5 6">
    <name type="scientific">Neurospora intermedia</name>
    <dbReference type="NCBI Taxonomy" id="5142"/>
    <lineage>
        <taxon>Eukaryota</taxon>
        <taxon>Fungi</taxon>
        <taxon>Dikarya</taxon>
        <taxon>Ascomycota</taxon>
        <taxon>Pezizomycotina</taxon>
        <taxon>Sordariomycetes</taxon>
        <taxon>Sordariomycetidae</taxon>
        <taxon>Sordariales</taxon>
        <taxon>Sordariaceae</taxon>
        <taxon>Neurospora</taxon>
    </lineage>
</organism>
<feature type="compositionally biased region" description="Polar residues" evidence="3">
    <location>
        <begin position="27"/>
        <end position="40"/>
    </location>
</feature>
<feature type="compositionally biased region" description="Basic and acidic residues" evidence="3">
    <location>
        <begin position="377"/>
        <end position="390"/>
    </location>
</feature>
<dbReference type="PANTHER" id="PTHR10606:SF32">
    <property type="entry name" value="6-PHOSPHOFRUCTO-2-KINASE 1"/>
    <property type="match status" value="1"/>
</dbReference>
<dbReference type="Gene3D" id="3.40.50.1240">
    <property type="entry name" value="Phosphoglycerate mutase-like"/>
    <property type="match status" value="1"/>
</dbReference>
<dbReference type="Pfam" id="PF00300">
    <property type="entry name" value="His_Phos_1"/>
    <property type="match status" value="1"/>
</dbReference>
<reference evidence="5 6" key="1">
    <citation type="submission" date="2023-09" db="EMBL/GenBank/DDBJ databases">
        <title>Multi-omics analysis of a traditional fermented food reveals byproduct-associated fungal strains for waste-to-food upcycling.</title>
        <authorList>
            <consortium name="Lawrence Berkeley National Laboratory"/>
            <person name="Rekdal V.M."/>
            <person name="Villalobos-Escobedo J.M."/>
            <person name="Rodriguez-Valeron N."/>
            <person name="Garcia M.O."/>
            <person name="Vasquez D.P."/>
            <person name="Damayanti I."/>
            <person name="Sorensen P.M."/>
            <person name="Baidoo E.E."/>
            <person name="De Carvalho A.C."/>
            <person name="Riley R."/>
            <person name="Lipzen A."/>
            <person name="He G."/>
            <person name="Yan M."/>
            <person name="Haridas S."/>
            <person name="Daum C."/>
            <person name="Yoshinaga Y."/>
            <person name="Ng V."/>
            <person name="Grigoriev I.V."/>
            <person name="Munk R."/>
            <person name="Nuraida L."/>
            <person name="Wijaya C.H."/>
            <person name="Morales P.-C."/>
            <person name="Keasling J.D."/>
        </authorList>
    </citation>
    <scope>NUCLEOTIDE SEQUENCE [LARGE SCALE GENOMIC DNA]</scope>
    <source>
        <strain evidence="5 6">FGSC 2613</strain>
    </source>
</reference>
<evidence type="ECO:0000256" key="3">
    <source>
        <dbReference type="SAM" id="MobiDB-lite"/>
    </source>
</evidence>
<keyword evidence="6" id="KW-1185">Reference proteome</keyword>
<dbReference type="PROSITE" id="PS00175">
    <property type="entry name" value="PG_MUTASE"/>
    <property type="match status" value="1"/>
</dbReference>
<feature type="compositionally biased region" description="Basic and acidic residues" evidence="3">
    <location>
        <begin position="337"/>
        <end position="348"/>
    </location>
</feature>
<dbReference type="InterPro" id="IPR001345">
    <property type="entry name" value="PG/BPGM_mutase_AS"/>
</dbReference>
<evidence type="ECO:0000256" key="2">
    <source>
        <dbReference type="ARBA" id="ARBA00022840"/>
    </source>
</evidence>
<dbReference type="InterPro" id="IPR027417">
    <property type="entry name" value="P-loop_NTPase"/>
</dbReference>
<feature type="region of interest" description="Disordered" evidence="3">
    <location>
        <begin position="1"/>
        <end position="77"/>
    </location>
</feature>
<feature type="domain" description="6-phosphofructo-2-kinase" evidence="4">
    <location>
        <begin position="387"/>
        <end position="555"/>
    </location>
</feature>
<gene>
    <name evidence="5" type="ORF">QR685DRAFT_264188</name>
</gene>
<dbReference type="SMART" id="SM00855">
    <property type="entry name" value="PGAM"/>
    <property type="match status" value="1"/>
</dbReference>
<feature type="compositionally biased region" description="Basic residues" evidence="3">
    <location>
        <begin position="65"/>
        <end position="76"/>
    </location>
</feature>
<dbReference type="CDD" id="cd07067">
    <property type="entry name" value="HP_PGM_like"/>
    <property type="match status" value="1"/>
</dbReference>
<feature type="region of interest" description="Disordered" evidence="3">
    <location>
        <begin position="141"/>
        <end position="176"/>
    </location>
</feature>
<feature type="compositionally biased region" description="Polar residues" evidence="3">
    <location>
        <begin position="1"/>
        <end position="12"/>
    </location>
</feature>
<dbReference type="Proteomes" id="UP001451303">
    <property type="component" value="Unassembled WGS sequence"/>
</dbReference>
<dbReference type="InterPro" id="IPR029033">
    <property type="entry name" value="His_PPase_superfam"/>
</dbReference>
<dbReference type="SUPFAM" id="SSF53254">
    <property type="entry name" value="Phosphoglycerate mutase-like"/>
    <property type="match status" value="1"/>
</dbReference>
<name>A0ABR3DDK3_NEUIN</name>
<dbReference type="InterPro" id="IPR003094">
    <property type="entry name" value="6Pfruct_kin"/>
</dbReference>
<protein>
    <submittedName>
        <fullName evidence="5">6-phosphofructo-2-kinase</fullName>
    </submittedName>
</protein>
<dbReference type="SUPFAM" id="SSF52540">
    <property type="entry name" value="P-loop containing nucleoside triphosphate hydrolases"/>
    <property type="match status" value="1"/>
</dbReference>
<feature type="region of interest" description="Disordered" evidence="3">
    <location>
        <begin position="98"/>
        <end position="129"/>
    </location>
</feature>
<keyword evidence="1" id="KW-0547">Nucleotide-binding</keyword>
<evidence type="ECO:0000256" key="1">
    <source>
        <dbReference type="ARBA" id="ARBA00022741"/>
    </source>
</evidence>
<evidence type="ECO:0000259" key="4">
    <source>
        <dbReference type="Pfam" id="PF01591"/>
    </source>
</evidence>
<feature type="compositionally biased region" description="Polar residues" evidence="3">
    <location>
        <begin position="98"/>
        <end position="114"/>
    </location>
</feature>
<dbReference type="Gene3D" id="3.40.50.300">
    <property type="entry name" value="P-loop containing nucleotide triphosphate hydrolases"/>
    <property type="match status" value="1"/>
</dbReference>
<sequence>MDTQTVPSSQATDTRKWSTPTPPDTPASMTPQSESLSSSPEFVHLPDRPASTGTLPSKGYYPVQPHHHHHHHHHHNPSSSYLLWALLQTQAASHLPNASTFAPSCTPASENSADLPSHEDFGRTSSPPESLRKLAIKGQLMASAATTPSSPTISVQASTNRQQQDNQQQKAHDKEHHDTLLPAPAVAFSHALRSLNDLDGGIGGFGFTGQHNPIAYNSPYSQSIPSTAPGSPRIPPMRQNSGCVTPRIRPHATTLNIPGMTRSRVSPDGRIPERDVAAKLVVIMVGLPARGKSYITKKIQRYLSWQQHNTKIFNVGNRRRIAAGVIHKGDQPAPTSADDHDDHDPHDAPKRAATILLKGKDAPKITLEEDEPTTLDLNEHRDDSAPKDPIDQSAKFFDPKNEIAAKLREQVAIDTLDELLNYLLHQGGSVGILDATNSNVHRRKLLVEHIQQREPKLGILFIESICHDQNLLEANMRLKLAGPDYKDKDPHQSLADFRERVKAYESAYEPLGKWEEENDLQYIQMIDVGRKVIHHRLRGFLTAGIASYLTTFNLAPRQIWITRHGQSQDNQLHKLGGDSGLTERGHYYAQALYNFITFKRKEWLIEQKNKIASSTFPPAPGDHTPPYPELYQELDDKNFCVWTSMLKRSIESAEYFDADDDYDVKQWEMLNELNAGTFEGMTYEEIAQQYPEEYQKRSKDKLHYIYPGVGGEGYLQVISRLRDMVREIERITDHVLIVGHRSVCRVLMAYFMDLTRESIADLDVPLGMLYAIEPKPYGIEFHAYKYDEAQGWFKEMPNYRPQKTTDRNN</sequence>
<feature type="domain" description="6-phosphofructo-2-kinase" evidence="4">
    <location>
        <begin position="275"/>
        <end position="338"/>
    </location>
</feature>
<dbReference type="Pfam" id="PF01591">
    <property type="entry name" value="6PF2K"/>
    <property type="match status" value="2"/>
</dbReference>
<dbReference type="PRINTS" id="PR00991">
    <property type="entry name" value="6PFRUCTKNASE"/>
</dbReference>
<keyword evidence="2" id="KW-0067">ATP-binding</keyword>
<dbReference type="EMBL" id="JAVLET010000004">
    <property type="protein sequence ID" value="KAL0470768.1"/>
    <property type="molecule type" value="Genomic_DNA"/>
</dbReference>
<feature type="compositionally biased region" description="Low complexity" evidence="3">
    <location>
        <begin position="142"/>
        <end position="152"/>
    </location>
</feature>
<feature type="region of interest" description="Disordered" evidence="3">
    <location>
        <begin position="328"/>
        <end position="348"/>
    </location>
</feature>
<dbReference type="InterPro" id="IPR013079">
    <property type="entry name" value="6Phosfructo_kin"/>
</dbReference>
<accession>A0ABR3DDK3</accession>
<feature type="region of interest" description="Disordered" evidence="3">
    <location>
        <begin position="361"/>
        <end position="394"/>
    </location>
</feature>
<comment type="caution">
    <text evidence="5">The sequence shown here is derived from an EMBL/GenBank/DDBJ whole genome shotgun (WGS) entry which is preliminary data.</text>
</comment>